<dbReference type="RefSeq" id="WP_158436388.1">
    <property type="nucleotide sequence ID" value="NZ_CP006850.1"/>
</dbReference>
<organism evidence="1 2">
    <name type="scientific">Nocardia nova SH22a</name>
    <dbReference type="NCBI Taxonomy" id="1415166"/>
    <lineage>
        <taxon>Bacteria</taxon>
        <taxon>Bacillati</taxon>
        <taxon>Actinomycetota</taxon>
        <taxon>Actinomycetes</taxon>
        <taxon>Mycobacteriales</taxon>
        <taxon>Nocardiaceae</taxon>
        <taxon>Nocardia</taxon>
    </lineage>
</organism>
<evidence type="ECO:0000313" key="1">
    <source>
        <dbReference type="EMBL" id="AHH20842.1"/>
    </source>
</evidence>
<sequence>MSAGKNRGLVFEALLDCVDEDVPVSDETIRDWSRYVVEYLDRRGHAIRPKPDR</sequence>
<dbReference type="STRING" id="1415166.NONO_c60660"/>
<evidence type="ECO:0008006" key="3">
    <source>
        <dbReference type="Google" id="ProtNLM"/>
    </source>
</evidence>
<dbReference type="AlphaFoldDB" id="W5TNL7"/>
<gene>
    <name evidence="1" type="ORF">NONO_c60660</name>
</gene>
<name>W5TNL7_9NOCA</name>
<dbReference type="EMBL" id="CP006850">
    <property type="protein sequence ID" value="AHH20842.1"/>
    <property type="molecule type" value="Genomic_DNA"/>
</dbReference>
<evidence type="ECO:0000313" key="2">
    <source>
        <dbReference type="Proteomes" id="UP000019150"/>
    </source>
</evidence>
<accession>W5TNL7</accession>
<dbReference type="PATRIC" id="fig|1415166.3.peg.6242"/>
<protein>
    <recommendedName>
        <fullName evidence="3">Transposase</fullName>
    </recommendedName>
</protein>
<proteinExistence type="predicted"/>
<dbReference type="KEGG" id="nno:NONO_c60660"/>
<dbReference type="Proteomes" id="UP000019150">
    <property type="component" value="Chromosome"/>
</dbReference>
<reference evidence="1 2" key="1">
    <citation type="journal article" date="2014" name="Appl. Environ. Microbiol.">
        <title>Insights into the Microbial Degradation of Rubber and Gutta-Percha by Analysis of the Complete Genome of Nocardia nova SH22a.</title>
        <authorList>
            <person name="Luo Q."/>
            <person name="Hiessl S."/>
            <person name="Poehlein A."/>
            <person name="Daniel R."/>
            <person name="Steinbuchel A."/>
        </authorList>
    </citation>
    <scope>NUCLEOTIDE SEQUENCE [LARGE SCALE GENOMIC DNA]</scope>
    <source>
        <strain evidence="1">SH22a</strain>
    </source>
</reference>
<dbReference type="HOGENOM" id="CLU_3064018_0_0_11"/>
<keyword evidence="2" id="KW-1185">Reference proteome</keyword>